<protein>
    <submittedName>
        <fullName evidence="1">Uncharacterized protein</fullName>
    </submittedName>
</protein>
<reference evidence="1 2" key="1">
    <citation type="submission" date="2008-10" db="EMBL/GenBank/DDBJ databases">
        <title>Draft genome sequence of Collinsella stercoris (DSM 13279).</title>
        <authorList>
            <person name="Sudarsanam P."/>
            <person name="Ley R."/>
            <person name="Guruge J."/>
            <person name="Turnbaugh P.J."/>
            <person name="Mahowald M."/>
            <person name="Liep D."/>
            <person name="Gordon J."/>
        </authorList>
    </citation>
    <scope>NUCLEOTIDE SEQUENCE [LARGE SCALE GENOMIC DNA]</scope>
    <source>
        <strain evidence="1 2">DSM 13279</strain>
    </source>
</reference>
<keyword evidence="2" id="KW-1185">Reference proteome</keyword>
<gene>
    <name evidence="1" type="ORF">COLSTE_01651</name>
</gene>
<proteinExistence type="predicted"/>
<evidence type="ECO:0000313" key="1">
    <source>
        <dbReference type="EMBL" id="EEA90162.1"/>
    </source>
</evidence>
<name>B6GC33_9ACTN</name>
<dbReference type="AlphaFoldDB" id="B6GC33"/>
<dbReference type="HOGENOM" id="CLU_3060493_0_0_11"/>
<sequence length="53" mass="5922">MTNSLRPKDGRLTVWDHYVTQHAKAVIAAMSRMIVLVSSKERIIPAAVFLSVL</sequence>
<dbReference type="EMBL" id="ABXJ01000087">
    <property type="protein sequence ID" value="EEA90162.1"/>
    <property type="molecule type" value="Genomic_DNA"/>
</dbReference>
<accession>B6GC33</accession>
<organism evidence="1 2">
    <name type="scientific">Collinsella stercoris DSM 13279</name>
    <dbReference type="NCBI Taxonomy" id="445975"/>
    <lineage>
        <taxon>Bacteria</taxon>
        <taxon>Bacillati</taxon>
        <taxon>Actinomycetota</taxon>
        <taxon>Coriobacteriia</taxon>
        <taxon>Coriobacteriales</taxon>
        <taxon>Coriobacteriaceae</taxon>
        <taxon>Collinsella</taxon>
    </lineage>
</organism>
<reference evidence="1 2" key="2">
    <citation type="submission" date="2008-10" db="EMBL/GenBank/DDBJ databases">
        <authorList>
            <person name="Fulton L."/>
            <person name="Clifton S."/>
            <person name="Fulton B."/>
            <person name="Xu J."/>
            <person name="Minx P."/>
            <person name="Pepin K.H."/>
            <person name="Johnson M."/>
            <person name="Thiruvilangam P."/>
            <person name="Bhonagiri V."/>
            <person name="Nash W.E."/>
            <person name="Mardis E.R."/>
            <person name="Wilson R.K."/>
        </authorList>
    </citation>
    <scope>NUCLEOTIDE SEQUENCE [LARGE SCALE GENOMIC DNA]</scope>
    <source>
        <strain evidence="1 2">DSM 13279</strain>
    </source>
</reference>
<dbReference type="Proteomes" id="UP000003560">
    <property type="component" value="Unassembled WGS sequence"/>
</dbReference>
<comment type="caution">
    <text evidence="1">The sequence shown here is derived from an EMBL/GenBank/DDBJ whole genome shotgun (WGS) entry which is preliminary data.</text>
</comment>
<dbReference type="STRING" id="445975.COLSTE_01651"/>
<evidence type="ECO:0000313" key="2">
    <source>
        <dbReference type="Proteomes" id="UP000003560"/>
    </source>
</evidence>